<keyword evidence="4" id="KW-1185">Reference proteome</keyword>
<dbReference type="InterPro" id="IPR001753">
    <property type="entry name" value="Enoyl-CoA_hydra/iso"/>
</dbReference>
<dbReference type="Gene3D" id="3.90.226.10">
    <property type="entry name" value="2-enoyl-CoA Hydratase, Chain A, domain 1"/>
    <property type="match status" value="1"/>
</dbReference>
<name>A0ABU8MT60_9PSEU</name>
<comment type="caution">
    <text evidence="3">The sequence shown here is derived from an EMBL/GenBank/DDBJ whole genome shotgun (WGS) entry which is preliminary data.</text>
</comment>
<dbReference type="Pfam" id="PF00378">
    <property type="entry name" value="ECH_1"/>
    <property type="match status" value="1"/>
</dbReference>
<dbReference type="Proteomes" id="UP001385809">
    <property type="component" value="Unassembled WGS sequence"/>
</dbReference>
<evidence type="ECO:0000256" key="1">
    <source>
        <dbReference type="ARBA" id="ARBA00005254"/>
    </source>
</evidence>
<dbReference type="RefSeq" id="WP_337697074.1">
    <property type="nucleotide sequence ID" value="NZ_JBBEGN010000013.1"/>
</dbReference>
<evidence type="ECO:0000313" key="3">
    <source>
        <dbReference type="EMBL" id="MEJ2870505.1"/>
    </source>
</evidence>
<gene>
    <name evidence="3" type="ORF">WCD74_22245</name>
</gene>
<dbReference type="EMBL" id="JBBEGN010000013">
    <property type="protein sequence ID" value="MEJ2870505.1"/>
    <property type="molecule type" value="Genomic_DNA"/>
</dbReference>
<proteinExistence type="inferred from homology"/>
<dbReference type="PROSITE" id="PS00166">
    <property type="entry name" value="ENOYL_COA_HYDRATASE"/>
    <property type="match status" value="1"/>
</dbReference>
<dbReference type="SUPFAM" id="SSF52096">
    <property type="entry name" value="ClpP/crotonase"/>
    <property type="match status" value="1"/>
</dbReference>
<dbReference type="CDD" id="cd06558">
    <property type="entry name" value="crotonase-like"/>
    <property type="match status" value="1"/>
</dbReference>
<dbReference type="InterPro" id="IPR018376">
    <property type="entry name" value="Enoyl-CoA_hyd/isom_CS"/>
</dbReference>
<comment type="similarity">
    <text evidence="1 2">Belongs to the enoyl-CoA hydratase/isomerase family.</text>
</comment>
<evidence type="ECO:0000313" key="4">
    <source>
        <dbReference type="Proteomes" id="UP001385809"/>
    </source>
</evidence>
<organism evidence="3 4">
    <name type="scientific">Actinomycetospora aurantiaca</name>
    <dbReference type="NCBI Taxonomy" id="3129233"/>
    <lineage>
        <taxon>Bacteria</taxon>
        <taxon>Bacillati</taxon>
        <taxon>Actinomycetota</taxon>
        <taxon>Actinomycetes</taxon>
        <taxon>Pseudonocardiales</taxon>
        <taxon>Pseudonocardiaceae</taxon>
        <taxon>Actinomycetospora</taxon>
    </lineage>
</organism>
<sequence length="233" mass="24266">MEVSSAGGVATVSVPGFAPLSRFDADFAWELRDTVVALADDDLVKVVLLRATGADFAPWPDGPVSAASPPSPRWRRVFAGANGLYQSLCFAKKAVVTEVAGSCVGAGAMLVLCSHLTVAADDALFGSPFAVLPESNFVLAALTMRLNRAKAWAVTDEPLGAVRAEEAGLVNDVVSRAALPEAAARLAVDMAAMPLDGMVMTTMLRQAVLDAHGVGREFDLAPHYASGRRAVEG</sequence>
<dbReference type="InterPro" id="IPR029045">
    <property type="entry name" value="ClpP/crotonase-like_dom_sf"/>
</dbReference>
<dbReference type="PANTHER" id="PTHR43802">
    <property type="entry name" value="ENOYL-COA HYDRATASE"/>
    <property type="match status" value="1"/>
</dbReference>
<reference evidence="3 4" key="1">
    <citation type="submission" date="2024-03" db="EMBL/GenBank/DDBJ databases">
        <title>Actinomycetospora sp. OC33-EN08, a novel actinomycete isolated from wild orchid (Aerides multiflora).</title>
        <authorList>
            <person name="Suriyachadkun C."/>
        </authorList>
    </citation>
    <scope>NUCLEOTIDE SEQUENCE [LARGE SCALE GENOMIC DNA]</scope>
    <source>
        <strain evidence="3 4">OC33-EN08</strain>
    </source>
</reference>
<protein>
    <submittedName>
        <fullName evidence="3">Enoyl-CoA hydratase/isomerase family protein</fullName>
    </submittedName>
</protein>
<evidence type="ECO:0000256" key="2">
    <source>
        <dbReference type="RuleBase" id="RU003707"/>
    </source>
</evidence>
<accession>A0ABU8MT60</accession>
<dbReference type="PANTHER" id="PTHR43802:SF1">
    <property type="entry name" value="IP11341P-RELATED"/>
    <property type="match status" value="1"/>
</dbReference>